<evidence type="ECO:0000313" key="2">
    <source>
        <dbReference type="EMBL" id="GJN04556.1"/>
    </source>
</evidence>
<accession>A0AAV5D292</accession>
<dbReference type="AlphaFoldDB" id="A0AAV5D292"/>
<protein>
    <submittedName>
        <fullName evidence="2">Uncharacterized protein</fullName>
    </submittedName>
</protein>
<sequence length="78" mass="8595">MALQWRILSRIRLPPYSQCSDLAEATSSWRRETEEAALRSGARGDGVAPFGYVTTMHEPPDEARECGNGAATQWDRGG</sequence>
<dbReference type="EMBL" id="BQKI01000011">
    <property type="protein sequence ID" value="GJN04556.1"/>
    <property type="molecule type" value="Genomic_DNA"/>
</dbReference>
<keyword evidence="3" id="KW-1185">Reference proteome</keyword>
<evidence type="ECO:0000256" key="1">
    <source>
        <dbReference type="SAM" id="MobiDB-lite"/>
    </source>
</evidence>
<comment type="caution">
    <text evidence="2">The sequence shown here is derived from an EMBL/GenBank/DDBJ whole genome shotgun (WGS) entry which is preliminary data.</text>
</comment>
<reference evidence="2" key="1">
    <citation type="journal article" date="2018" name="DNA Res.">
        <title>Multiple hybrid de novo genome assembly of finger millet, an orphan allotetraploid crop.</title>
        <authorList>
            <person name="Hatakeyama M."/>
            <person name="Aluri S."/>
            <person name="Balachadran M.T."/>
            <person name="Sivarajan S.R."/>
            <person name="Patrignani A."/>
            <person name="Gruter S."/>
            <person name="Poveda L."/>
            <person name="Shimizu-Inatsugi R."/>
            <person name="Baeten J."/>
            <person name="Francoijs K.J."/>
            <person name="Nataraja K.N."/>
            <person name="Reddy Y.A.N."/>
            <person name="Phadnis S."/>
            <person name="Ravikumar R.L."/>
            <person name="Schlapbach R."/>
            <person name="Sreeman S.M."/>
            <person name="Shimizu K.K."/>
        </authorList>
    </citation>
    <scope>NUCLEOTIDE SEQUENCE</scope>
</reference>
<gene>
    <name evidence="2" type="primary">ga22116</name>
    <name evidence="2" type="ORF">PR202_ga22116</name>
</gene>
<proteinExistence type="predicted"/>
<dbReference type="Proteomes" id="UP001054889">
    <property type="component" value="Unassembled WGS sequence"/>
</dbReference>
<name>A0AAV5D292_ELECO</name>
<evidence type="ECO:0000313" key="3">
    <source>
        <dbReference type="Proteomes" id="UP001054889"/>
    </source>
</evidence>
<reference evidence="2" key="2">
    <citation type="submission" date="2021-12" db="EMBL/GenBank/DDBJ databases">
        <title>Resequencing data analysis of finger millet.</title>
        <authorList>
            <person name="Hatakeyama M."/>
            <person name="Aluri S."/>
            <person name="Balachadran M.T."/>
            <person name="Sivarajan S.R."/>
            <person name="Poveda L."/>
            <person name="Shimizu-Inatsugi R."/>
            <person name="Schlapbach R."/>
            <person name="Sreeman S.M."/>
            <person name="Shimizu K.K."/>
        </authorList>
    </citation>
    <scope>NUCLEOTIDE SEQUENCE</scope>
</reference>
<organism evidence="2 3">
    <name type="scientific">Eleusine coracana subsp. coracana</name>
    <dbReference type="NCBI Taxonomy" id="191504"/>
    <lineage>
        <taxon>Eukaryota</taxon>
        <taxon>Viridiplantae</taxon>
        <taxon>Streptophyta</taxon>
        <taxon>Embryophyta</taxon>
        <taxon>Tracheophyta</taxon>
        <taxon>Spermatophyta</taxon>
        <taxon>Magnoliopsida</taxon>
        <taxon>Liliopsida</taxon>
        <taxon>Poales</taxon>
        <taxon>Poaceae</taxon>
        <taxon>PACMAD clade</taxon>
        <taxon>Chloridoideae</taxon>
        <taxon>Cynodonteae</taxon>
        <taxon>Eleusininae</taxon>
        <taxon>Eleusine</taxon>
    </lineage>
</organism>
<feature type="region of interest" description="Disordered" evidence="1">
    <location>
        <begin position="56"/>
        <end position="78"/>
    </location>
</feature>